<dbReference type="InterPro" id="IPR046960">
    <property type="entry name" value="PPR_At4g14850-like_plant"/>
</dbReference>
<evidence type="ECO:0000313" key="3">
    <source>
        <dbReference type="EMBL" id="ERN06547.1"/>
    </source>
</evidence>
<feature type="repeat" description="PPR" evidence="2">
    <location>
        <begin position="98"/>
        <end position="133"/>
    </location>
</feature>
<dbReference type="PANTHER" id="PTHR47926">
    <property type="entry name" value="PENTATRICOPEPTIDE REPEAT-CONTAINING PROTEIN"/>
    <property type="match status" value="1"/>
</dbReference>
<dbReference type="EMBL" id="KI393888">
    <property type="protein sequence ID" value="ERN06547.1"/>
    <property type="molecule type" value="Genomic_DNA"/>
</dbReference>
<reference evidence="4" key="1">
    <citation type="journal article" date="2013" name="Science">
        <title>The Amborella genome and the evolution of flowering plants.</title>
        <authorList>
            <consortium name="Amborella Genome Project"/>
        </authorList>
    </citation>
    <scope>NUCLEOTIDE SEQUENCE [LARGE SCALE GENOMIC DNA]</scope>
</reference>
<dbReference type="PANTHER" id="PTHR47926:SF413">
    <property type="entry name" value="REPEAT (TPR)-LIKE SUPERFAMILY PROTEIN, PUTATIVE-RELATED"/>
    <property type="match status" value="1"/>
</dbReference>
<dbReference type="Gramene" id="ERN06547">
    <property type="protein sequence ID" value="ERN06547"/>
    <property type="gene ID" value="AMTR_s00058p00115870"/>
</dbReference>
<feature type="repeat" description="PPR" evidence="2">
    <location>
        <begin position="5"/>
        <end position="35"/>
    </location>
</feature>
<evidence type="ECO:0000256" key="1">
    <source>
        <dbReference type="ARBA" id="ARBA00022737"/>
    </source>
</evidence>
<dbReference type="NCBIfam" id="TIGR00756">
    <property type="entry name" value="PPR"/>
    <property type="match status" value="4"/>
</dbReference>
<evidence type="ECO:0000256" key="2">
    <source>
        <dbReference type="PROSITE-ProRule" id="PRU00708"/>
    </source>
</evidence>
<dbReference type="GO" id="GO:0003723">
    <property type="term" value="F:RNA binding"/>
    <property type="evidence" value="ECO:0007669"/>
    <property type="project" value="InterPro"/>
</dbReference>
<protein>
    <recommendedName>
        <fullName evidence="5">Pentacotripeptide-repeat region of PRORP domain-containing protein</fullName>
    </recommendedName>
</protein>
<dbReference type="HOGENOM" id="CLU_002706_5_0_1"/>
<dbReference type="InterPro" id="IPR002885">
    <property type="entry name" value="PPR_rpt"/>
</dbReference>
<keyword evidence="1" id="KW-0677">Repeat</keyword>
<evidence type="ECO:0000313" key="4">
    <source>
        <dbReference type="Proteomes" id="UP000017836"/>
    </source>
</evidence>
<dbReference type="Gene3D" id="1.25.40.10">
    <property type="entry name" value="Tetratricopeptide repeat domain"/>
    <property type="match status" value="3"/>
</dbReference>
<dbReference type="OMA" id="GHINNAP"/>
<dbReference type="Proteomes" id="UP000017836">
    <property type="component" value="Unassembled WGS sequence"/>
</dbReference>
<organism evidence="3 4">
    <name type="scientific">Amborella trichopoda</name>
    <dbReference type="NCBI Taxonomy" id="13333"/>
    <lineage>
        <taxon>Eukaryota</taxon>
        <taxon>Viridiplantae</taxon>
        <taxon>Streptophyta</taxon>
        <taxon>Embryophyta</taxon>
        <taxon>Tracheophyta</taxon>
        <taxon>Spermatophyta</taxon>
        <taxon>Magnoliopsida</taxon>
        <taxon>Amborellales</taxon>
        <taxon>Amborellaceae</taxon>
        <taxon>Amborella</taxon>
    </lineage>
</organism>
<dbReference type="AlphaFoldDB" id="W1P9G6"/>
<evidence type="ECO:0008006" key="5">
    <source>
        <dbReference type="Google" id="ProtNLM"/>
    </source>
</evidence>
<name>W1P9G6_AMBTC</name>
<dbReference type="InterPro" id="IPR011990">
    <property type="entry name" value="TPR-like_helical_dom_sf"/>
</dbReference>
<feature type="repeat" description="PPR" evidence="2">
    <location>
        <begin position="36"/>
        <end position="70"/>
    </location>
</feature>
<sequence length="230" mass="25178">MPHRDLVTYNSMISAHAKAGDPDAARELFDGMASPDVISYNAVLDGYARAGRADEAFSVFEHMPARTVVSWTTVVSGYIKAGDLVMARMLYDRMPHRNLVSWTIMIVGYTERGLIDEASALLDRMVGVEGLRPDEVAVLSLVSACGESGVLGFGRRVHGHINNAPALRKSTRVSNALVDMYSKCGCIDEAVKVFESIPNKDTISWNVMLQGLANHGHGRRRASTLYKHAK</sequence>
<dbReference type="Pfam" id="PF12854">
    <property type="entry name" value="PPR_1"/>
    <property type="match status" value="1"/>
</dbReference>
<dbReference type="eggNOG" id="KOG4197">
    <property type="taxonomic scope" value="Eukaryota"/>
</dbReference>
<dbReference type="PROSITE" id="PS51375">
    <property type="entry name" value="PPR"/>
    <property type="match status" value="3"/>
</dbReference>
<gene>
    <name evidence="3" type="ORF">AMTR_s00058p00115870</name>
</gene>
<dbReference type="GO" id="GO:0009451">
    <property type="term" value="P:RNA modification"/>
    <property type="evidence" value="ECO:0007669"/>
    <property type="project" value="InterPro"/>
</dbReference>
<keyword evidence="4" id="KW-1185">Reference proteome</keyword>
<dbReference type="Pfam" id="PF01535">
    <property type="entry name" value="PPR"/>
    <property type="match status" value="4"/>
</dbReference>
<accession>W1P9G6</accession>
<proteinExistence type="predicted"/>